<keyword evidence="7" id="KW-0472">Membrane</keyword>
<dbReference type="Gene3D" id="3.40.50.300">
    <property type="entry name" value="P-loop containing nucleotide triphosphate hydrolases"/>
    <property type="match status" value="2"/>
</dbReference>
<evidence type="ECO:0000259" key="8">
    <source>
        <dbReference type="SMART" id="SM00382"/>
    </source>
</evidence>
<keyword evidence="3" id="KW-1003">Cell membrane</keyword>
<proteinExistence type="predicted"/>
<evidence type="ECO:0000256" key="3">
    <source>
        <dbReference type="ARBA" id="ARBA00022475"/>
    </source>
</evidence>
<dbReference type="PANTHER" id="PTHR42771:SF2">
    <property type="entry name" value="IRON(3+)-HYDROXAMATE IMPORT ATP-BINDING PROTEIN FHUC"/>
    <property type="match status" value="1"/>
</dbReference>
<dbReference type="RefSeq" id="WP_204203345.1">
    <property type="nucleotide sequence ID" value="NZ_JAFELM010000028.1"/>
</dbReference>
<dbReference type="InterPro" id="IPR038729">
    <property type="entry name" value="Rad50/SbcC_AAA"/>
</dbReference>
<keyword evidence="5" id="KW-0408">Iron</keyword>
<dbReference type="InterPro" id="IPR051535">
    <property type="entry name" value="Siderophore_ABC-ATPase"/>
</dbReference>
<dbReference type="SMART" id="SM00382">
    <property type="entry name" value="AAA"/>
    <property type="match status" value="1"/>
</dbReference>
<evidence type="ECO:0000256" key="1">
    <source>
        <dbReference type="ARBA" id="ARBA00004202"/>
    </source>
</evidence>
<keyword evidence="10" id="KW-1185">Reference proteome</keyword>
<feature type="domain" description="AAA+ ATPase" evidence="8">
    <location>
        <begin position="35"/>
        <end position="226"/>
    </location>
</feature>
<dbReference type="InterPro" id="IPR003593">
    <property type="entry name" value="AAA+_ATPase"/>
</dbReference>
<keyword evidence="2" id="KW-0813">Transport</keyword>
<dbReference type="EMBL" id="JAFELM010000028">
    <property type="protein sequence ID" value="MBM6617998.1"/>
    <property type="molecule type" value="Genomic_DNA"/>
</dbReference>
<organism evidence="9 10">
    <name type="scientific">Bacillus suaedaesalsae</name>
    <dbReference type="NCBI Taxonomy" id="2810349"/>
    <lineage>
        <taxon>Bacteria</taxon>
        <taxon>Bacillati</taxon>
        <taxon>Bacillota</taxon>
        <taxon>Bacilli</taxon>
        <taxon>Bacillales</taxon>
        <taxon>Bacillaceae</taxon>
        <taxon>Bacillus</taxon>
    </lineage>
</organism>
<reference evidence="9 10" key="1">
    <citation type="submission" date="2021-02" db="EMBL/GenBank/DDBJ databases">
        <title>Bacillus sp. RD4P76, an endophyte from a halophyte.</title>
        <authorList>
            <person name="Sun J.-Q."/>
        </authorList>
    </citation>
    <scope>NUCLEOTIDE SEQUENCE [LARGE SCALE GENOMIC DNA]</scope>
    <source>
        <strain evidence="9 10">RD4P76</strain>
    </source>
</reference>
<evidence type="ECO:0000256" key="7">
    <source>
        <dbReference type="ARBA" id="ARBA00023136"/>
    </source>
</evidence>
<evidence type="ECO:0000313" key="10">
    <source>
        <dbReference type="Proteomes" id="UP001518925"/>
    </source>
</evidence>
<comment type="caution">
    <text evidence="9">The sequence shown here is derived from an EMBL/GenBank/DDBJ whole genome shotgun (WGS) entry which is preliminary data.</text>
</comment>
<evidence type="ECO:0000256" key="6">
    <source>
        <dbReference type="ARBA" id="ARBA00023065"/>
    </source>
</evidence>
<dbReference type="PANTHER" id="PTHR42771">
    <property type="entry name" value="IRON(3+)-HYDROXAMATE IMPORT ATP-BINDING PROTEIN FHUC"/>
    <property type="match status" value="1"/>
</dbReference>
<dbReference type="SUPFAM" id="SSF52540">
    <property type="entry name" value="P-loop containing nucleoside triphosphate hydrolases"/>
    <property type="match status" value="1"/>
</dbReference>
<dbReference type="Pfam" id="PF13304">
    <property type="entry name" value="AAA_21"/>
    <property type="match status" value="1"/>
</dbReference>
<evidence type="ECO:0000256" key="4">
    <source>
        <dbReference type="ARBA" id="ARBA00022496"/>
    </source>
</evidence>
<evidence type="ECO:0000256" key="5">
    <source>
        <dbReference type="ARBA" id="ARBA00023004"/>
    </source>
</evidence>
<dbReference type="CDD" id="cd00267">
    <property type="entry name" value="ABC_ATPase"/>
    <property type="match status" value="1"/>
</dbReference>
<dbReference type="Proteomes" id="UP001518925">
    <property type="component" value="Unassembled WGS sequence"/>
</dbReference>
<evidence type="ECO:0000256" key="2">
    <source>
        <dbReference type="ARBA" id="ARBA00022448"/>
    </source>
</evidence>
<keyword evidence="4" id="KW-0410">Iron transport</keyword>
<sequence length="249" mass="28424">MYLRGLTLLKEKVHNYKKYPFCIPSIREFDSLEFTKPVTFFVGENGSGKSTLLEAISYQCGFNNAGGGKNDLYSVESSTSDLGEFIRLSWLPKINNGFFLRAESFYHFATYLDNLAKEDPLFNYGAYGGKSLHEQSHGEAFLSLFTNRFGERSIYLLDEPEAALSPALQLAFLKVIHDLVSEGDAQFIIATHSPILLGYPDADIYDFNQSPVKRTSYEETEHYQLTLSFLTGRERFLYELFREDEEEGK</sequence>
<dbReference type="InterPro" id="IPR027417">
    <property type="entry name" value="P-loop_NTPase"/>
</dbReference>
<evidence type="ECO:0000313" key="9">
    <source>
        <dbReference type="EMBL" id="MBM6617998.1"/>
    </source>
</evidence>
<protein>
    <submittedName>
        <fullName evidence="9">AAA family ATPase</fullName>
    </submittedName>
</protein>
<dbReference type="Pfam" id="PF13476">
    <property type="entry name" value="AAA_23"/>
    <property type="match status" value="1"/>
</dbReference>
<keyword evidence="6" id="KW-0406">Ion transport</keyword>
<dbReference type="InterPro" id="IPR003959">
    <property type="entry name" value="ATPase_AAA_core"/>
</dbReference>
<accession>A0ABS2DKK4</accession>
<name>A0ABS2DKK4_9BACI</name>
<gene>
    <name evidence="9" type="ORF">JR050_09990</name>
</gene>
<comment type="subcellular location">
    <subcellularLocation>
        <location evidence="1">Cell membrane</location>
        <topology evidence="1">Peripheral membrane protein</topology>
    </subcellularLocation>
</comment>